<feature type="region of interest" description="Disordered" evidence="1">
    <location>
        <begin position="1"/>
        <end position="146"/>
    </location>
</feature>
<feature type="compositionally biased region" description="Acidic residues" evidence="1">
    <location>
        <begin position="416"/>
        <end position="427"/>
    </location>
</feature>
<dbReference type="RefSeq" id="XP_014570105.1">
    <property type="nucleotide sequence ID" value="XM_014714619.1"/>
</dbReference>
<dbReference type="FunFam" id="2.30.29.30:FF:000286">
    <property type="entry name" value="PH-protein kinase domain containing protein"/>
    <property type="match status" value="1"/>
</dbReference>
<organism evidence="3 4">
    <name type="scientific">Mixia osmundae (strain CBS 9802 / IAM 14324 / JCM 22182 / KY 12970)</name>
    <dbReference type="NCBI Taxonomy" id="764103"/>
    <lineage>
        <taxon>Eukaryota</taxon>
        <taxon>Fungi</taxon>
        <taxon>Dikarya</taxon>
        <taxon>Basidiomycota</taxon>
        <taxon>Pucciniomycotina</taxon>
        <taxon>Mixiomycetes</taxon>
        <taxon>Mixiales</taxon>
        <taxon>Mixiaceae</taxon>
        <taxon>Mixia</taxon>
    </lineage>
</organism>
<feature type="region of interest" description="Disordered" evidence="1">
    <location>
        <begin position="280"/>
        <end position="324"/>
    </location>
</feature>
<keyword evidence="4" id="KW-1185">Reference proteome</keyword>
<feature type="domain" description="PH" evidence="2">
    <location>
        <begin position="172"/>
        <end position="267"/>
    </location>
</feature>
<feature type="domain" description="PH" evidence="2">
    <location>
        <begin position="473"/>
        <end position="600"/>
    </location>
</feature>
<dbReference type="HOGENOM" id="CLU_029637_0_0_1"/>
<feature type="compositionally biased region" description="Polar residues" evidence="1">
    <location>
        <begin position="431"/>
        <end position="441"/>
    </location>
</feature>
<dbReference type="PANTHER" id="PTHR14336:SF8">
    <property type="entry name" value="PROTEIN OPY1"/>
    <property type="match status" value="1"/>
</dbReference>
<dbReference type="Pfam" id="PF00169">
    <property type="entry name" value="PH"/>
    <property type="match status" value="2"/>
</dbReference>
<dbReference type="OrthoDB" id="2157866at2759"/>
<dbReference type="InterPro" id="IPR001849">
    <property type="entry name" value="PH_domain"/>
</dbReference>
<feature type="region of interest" description="Disordered" evidence="1">
    <location>
        <begin position="606"/>
        <end position="629"/>
    </location>
</feature>
<feature type="region of interest" description="Disordered" evidence="1">
    <location>
        <begin position="367"/>
        <end position="452"/>
    </location>
</feature>
<dbReference type="InterPro" id="IPR011993">
    <property type="entry name" value="PH-like_dom_sf"/>
</dbReference>
<feature type="compositionally biased region" description="Polar residues" evidence="1">
    <location>
        <begin position="28"/>
        <end position="65"/>
    </location>
</feature>
<evidence type="ECO:0000256" key="1">
    <source>
        <dbReference type="SAM" id="MobiDB-lite"/>
    </source>
</evidence>
<accession>G7DYE7</accession>
<dbReference type="PROSITE" id="PS50003">
    <property type="entry name" value="PH_DOMAIN"/>
    <property type="match status" value="2"/>
</dbReference>
<dbReference type="InParanoid" id="G7DYE7"/>
<evidence type="ECO:0000259" key="2">
    <source>
        <dbReference type="PROSITE" id="PS50003"/>
    </source>
</evidence>
<feature type="compositionally biased region" description="Polar residues" evidence="1">
    <location>
        <begin position="367"/>
        <end position="387"/>
    </location>
</feature>
<sequence>MTSQANTPMTAASPVAAPSRQEIHRRLSSSVNQQAASRAGTNQTPAAIQIASPSHQFTSLNTSPPGTQGFSSSISSTSSAGGQQQPSLQSGSLKSQLGRSPSYQTSQIASPPTTDAEDEPGSPARRERGLTAISETDGDDTEDDELARDPAANAGALSSSDGPPRDDVLSEADIKAGYLMKKGERRKAWKKRYFVLRNKKLCYYKNAKEYQLLRDVPVADISTCAEVQVKKHDFVFGIVTPARTYYVMAGSKSEMEDWLSCIALARQRLRQSIQPKLNTSTVHAASTARIAAPSSESSTPHASQQQTEASTSAVPSTTPHGSTRKAAVRLMEVTGSPQMRRQQSGGLGLTGSQGQQLEASFNDQLSLSSGNKKINTPLRQESASSGDESGYFGLLARPIRSDADGPISPGGALSSSDEDEEDAEDGEYTPNAMTSTPSQHTLHAGPHDAALSPPVPFNAASLLLSPSALDPNKEMLRGYLMKQGKRKTWRKRWFVLSPTQLMYSRSHMDKAFKRRIPLSRVLDAVEYDPPRRQHSGPGEMPLSPKLALGTDYLVAGEGGLSRKPIENCFKIITAKRVYLICAPTEEDEIKWISSIRVLIRRNNAVSPGPSQQHAPIAQQRDSSSTIVPS</sequence>
<dbReference type="STRING" id="764103.G7DYE7"/>
<dbReference type="Proteomes" id="UP000009131">
    <property type="component" value="Unassembled WGS sequence"/>
</dbReference>
<dbReference type="eggNOG" id="ENOG502S0C3">
    <property type="taxonomic scope" value="Eukaryota"/>
</dbReference>
<feature type="compositionally biased region" description="Polar residues" evidence="1">
    <location>
        <begin position="294"/>
        <end position="321"/>
    </location>
</feature>
<dbReference type="SMART" id="SM00233">
    <property type="entry name" value="PH"/>
    <property type="match status" value="2"/>
</dbReference>
<name>G7DYE7_MIXOS</name>
<evidence type="ECO:0000313" key="4">
    <source>
        <dbReference type="Proteomes" id="UP000009131"/>
    </source>
</evidence>
<dbReference type="CDD" id="cd13255">
    <property type="entry name" value="PH_TAAP2-like"/>
    <property type="match status" value="1"/>
</dbReference>
<dbReference type="InterPro" id="IPR051707">
    <property type="entry name" value="PI-Interact_SigTrans_Reg"/>
</dbReference>
<proteinExistence type="predicted"/>
<protein>
    <recommendedName>
        <fullName evidence="2">PH domain-containing protein</fullName>
    </recommendedName>
</protein>
<dbReference type="SUPFAM" id="SSF50729">
    <property type="entry name" value="PH domain-like"/>
    <property type="match status" value="2"/>
</dbReference>
<comment type="caution">
    <text evidence="3">The sequence shown here is derived from an EMBL/GenBank/DDBJ whole genome shotgun (WGS) entry which is preliminary data.</text>
</comment>
<dbReference type="EMBL" id="BABT02000062">
    <property type="protein sequence ID" value="GAA95607.1"/>
    <property type="molecule type" value="Genomic_DNA"/>
</dbReference>
<gene>
    <name evidence="3" type="primary">Mo02263</name>
    <name evidence="3" type="ORF">E5Q_02263</name>
</gene>
<dbReference type="PANTHER" id="PTHR14336">
    <property type="entry name" value="TANDEM PH DOMAIN CONTAINING PROTEIN"/>
    <property type="match status" value="1"/>
</dbReference>
<evidence type="ECO:0000313" key="3">
    <source>
        <dbReference type="EMBL" id="GAA95607.1"/>
    </source>
</evidence>
<feature type="compositionally biased region" description="Acidic residues" evidence="1">
    <location>
        <begin position="136"/>
        <end position="146"/>
    </location>
</feature>
<feature type="compositionally biased region" description="Low complexity" evidence="1">
    <location>
        <begin position="66"/>
        <end position="100"/>
    </location>
</feature>
<feature type="compositionally biased region" description="Polar residues" evidence="1">
    <location>
        <begin position="101"/>
        <end position="113"/>
    </location>
</feature>
<feature type="compositionally biased region" description="Polar residues" evidence="1">
    <location>
        <begin position="1"/>
        <end position="10"/>
    </location>
</feature>
<dbReference type="Gene3D" id="2.30.29.30">
    <property type="entry name" value="Pleckstrin-homology domain (PH domain)/Phosphotyrosine-binding domain (PTB)"/>
    <property type="match status" value="2"/>
</dbReference>
<dbReference type="OMA" id="RSHMDAK"/>
<reference evidence="3 4" key="1">
    <citation type="journal article" date="2011" name="J. Gen. Appl. Microbiol.">
        <title>Draft genome sequencing of the enigmatic basidiomycete Mixia osmundae.</title>
        <authorList>
            <person name="Nishida H."/>
            <person name="Nagatsuka Y."/>
            <person name="Sugiyama J."/>
        </authorList>
    </citation>
    <scope>NUCLEOTIDE SEQUENCE [LARGE SCALE GENOMIC DNA]</scope>
    <source>
        <strain evidence="4">CBS 9802 / IAM 14324 / JCM 22182 / KY 12970</strain>
    </source>
</reference>
<reference evidence="3 4" key="2">
    <citation type="journal article" date="2012" name="Open Biol.">
        <title>Characteristics of nucleosomes and linker DNA regions on the genome of the basidiomycete Mixia osmundae revealed by mono- and dinucleosome mapping.</title>
        <authorList>
            <person name="Nishida H."/>
            <person name="Kondo S."/>
            <person name="Matsumoto T."/>
            <person name="Suzuki Y."/>
            <person name="Yoshikawa H."/>
            <person name="Taylor T.D."/>
            <person name="Sugiyama J."/>
        </authorList>
    </citation>
    <scope>NUCLEOTIDE SEQUENCE [LARGE SCALE GENOMIC DNA]</scope>
    <source>
        <strain evidence="4">CBS 9802 / IAM 14324 / JCM 22182 / KY 12970</strain>
    </source>
</reference>
<dbReference type="AlphaFoldDB" id="G7DYE7"/>